<keyword evidence="8" id="KW-1185">Reference proteome</keyword>
<accession>A0AAQ3SJI6</accession>
<evidence type="ECO:0000256" key="1">
    <source>
        <dbReference type="ARBA" id="ARBA00004479"/>
    </source>
</evidence>
<keyword evidence="2" id="KW-0812">Transmembrane</keyword>
<dbReference type="PANTHER" id="PTHR48063">
    <property type="entry name" value="LRR RECEPTOR-LIKE KINASE"/>
    <property type="match status" value="1"/>
</dbReference>
<evidence type="ECO:0000256" key="2">
    <source>
        <dbReference type="ARBA" id="ARBA00022692"/>
    </source>
</evidence>
<name>A0AAQ3SJI6_PASNO</name>
<evidence type="ECO:0000256" key="6">
    <source>
        <dbReference type="ARBA" id="ARBA00023180"/>
    </source>
</evidence>
<proteinExistence type="predicted"/>
<keyword evidence="5" id="KW-0472">Membrane</keyword>
<dbReference type="GO" id="GO:0016020">
    <property type="term" value="C:membrane"/>
    <property type="evidence" value="ECO:0007669"/>
    <property type="project" value="UniProtKB-SubCell"/>
</dbReference>
<dbReference type="InterPro" id="IPR001611">
    <property type="entry name" value="Leu-rich_rpt"/>
</dbReference>
<evidence type="ECO:0000256" key="4">
    <source>
        <dbReference type="ARBA" id="ARBA00022989"/>
    </source>
</evidence>
<dbReference type="EMBL" id="CP144745">
    <property type="protein sequence ID" value="WVZ54152.1"/>
    <property type="molecule type" value="Genomic_DNA"/>
</dbReference>
<evidence type="ECO:0000256" key="5">
    <source>
        <dbReference type="ARBA" id="ARBA00023136"/>
    </source>
</evidence>
<dbReference type="SUPFAM" id="SSF52047">
    <property type="entry name" value="RNI-like"/>
    <property type="match status" value="1"/>
</dbReference>
<dbReference type="Gene3D" id="3.80.10.10">
    <property type="entry name" value="Ribonuclease Inhibitor"/>
    <property type="match status" value="1"/>
</dbReference>
<gene>
    <name evidence="7" type="ORF">U9M48_005002</name>
</gene>
<evidence type="ECO:0000256" key="3">
    <source>
        <dbReference type="ARBA" id="ARBA00022729"/>
    </source>
</evidence>
<dbReference type="AlphaFoldDB" id="A0AAQ3SJI6"/>
<comment type="subcellular location">
    <subcellularLocation>
        <location evidence="1">Membrane</location>
        <topology evidence="1">Single-pass type I membrane protein</topology>
    </subcellularLocation>
</comment>
<reference evidence="7 8" key="1">
    <citation type="submission" date="2024-02" db="EMBL/GenBank/DDBJ databases">
        <title>High-quality chromosome-scale genome assembly of Pensacola bahiagrass (Paspalum notatum Flugge var. saurae).</title>
        <authorList>
            <person name="Vega J.M."/>
            <person name="Podio M."/>
            <person name="Orjuela J."/>
            <person name="Siena L.A."/>
            <person name="Pessino S.C."/>
            <person name="Combes M.C."/>
            <person name="Mariac C."/>
            <person name="Albertini E."/>
            <person name="Pupilli F."/>
            <person name="Ortiz J.P.A."/>
            <person name="Leblanc O."/>
        </authorList>
    </citation>
    <scope>NUCLEOTIDE SEQUENCE [LARGE SCALE GENOMIC DNA]</scope>
    <source>
        <strain evidence="7">R1</strain>
        <tissue evidence="7">Leaf</tissue>
    </source>
</reference>
<dbReference type="Proteomes" id="UP001341281">
    <property type="component" value="Chromosome 01"/>
</dbReference>
<evidence type="ECO:0000313" key="8">
    <source>
        <dbReference type="Proteomes" id="UP001341281"/>
    </source>
</evidence>
<organism evidence="7 8">
    <name type="scientific">Paspalum notatum var. saurae</name>
    <dbReference type="NCBI Taxonomy" id="547442"/>
    <lineage>
        <taxon>Eukaryota</taxon>
        <taxon>Viridiplantae</taxon>
        <taxon>Streptophyta</taxon>
        <taxon>Embryophyta</taxon>
        <taxon>Tracheophyta</taxon>
        <taxon>Spermatophyta</taxon>
        <taxon>Magnoliopsida</taxon>
        <taxon>Liliopsida</taxon>
        <taxon>Poales</taxon>
        <taxon>Poaceae</taxon>
        <taxon>PACMAD clade</taxon>
        <taxon>Panicoideae</taxon>
        <taxon>Andropogonodae</taxon>
        <taxon>Paspaleae</taxon>
        <taxon>Paspalinae</taxon>
        <taxon>Paspalum</taxon>
    </lineage>
</organism>
<sequence>MRDLAFIDPERVNKDVIDRSFDDTYVNTNLDANALDLEQMLWLFISVSLEHLEHLDLSMNNLGGETSPMPRFLASMRNLRYLNLYGIYFAGTVPPQFINLSRLQYLDLGNTVRSTDITVFTNLPALQQLCLNGMDLSSINDWPQKLNTIPSLRVVDLSYCWHDRADQKLPYFNLTKLEKHDLSVSDFNHTIASCWFWKAKGLKHLYL</sequence>
<evidence type="ECO:0000313" key="7">
    <source>
        <dbReference type="EMBL" id="WVZ54152.1"/>
    </source>
</evidence>
<protein>
    <submittedName>
        <fullName evidence="7">Uncharacterized protein</fullName>
    </submittedName>
</protein>
<dbReference type="PANTHER" id="PTHR48063:SF9">
    <property type="entry name" value="LRR PROTEIN WM1.10"/>
    <property type="match status" value="1"/>
</dbReference>
<dbReference type="InterPro" id="IPR046956">
    <property type="entry name" value="RLP23-like"/>
</dbReference>
<keyword evidence="3" id="KW-0732">Signal</keyword>
<dbReference type="InterPro" id="IPR032675">
    <property type="entry name" value="LRR_dom_sf"/>
</dbReference>
<dbReference type="Pfam" id="PF13516">
    <property type="entry name" value="LRR_6"/>
    <property type="match status" value="1"/>
</dbReference>
<keyword evidence="6" id="KW-0325">Glycoprotein</keyword>
<keyword evidence="4" id="KW-1133">Transmembrane helix</keyword>